<proteinExistence type="predicted"/>
<evidence type="ECO:0000313" key="6">
    <source>
        <dbReference type="Proteomes" id="UP000503117"/>
    </source>
</evidence>
<dbReference type="Gene3D" id="3.40.630.10">
    <property type="entry name" value="Zn peptidases"/>
    <property type="match status" value="1"/>
</dbReference>
<sequence length="429" mass="44553">MKQLLLGLAIAAILPAQAQDKAQEQAMARIAAQPSVKQALAYIEKNEPATQTAMLAINAIPAPTFAEAARARDYAARLKAAGLADVRIDDAGNVIGAWRGSGKGPVIVLAAHLDTVYPAATDLTVHEKDGRLYAPGIADNGRSLAAMLTIVHAMRDAGVRTEGDVLFVANVGEEGLGDLKGVKYLFSQRKDIKAFVGLEPALGTDGDPVTYIGTGSRRFKVTLHGPGGHSYEGFGLPSAVHAAGRVIAHIDDVRVPSQPKVTFNVGVVQGGQSVNSISAEASMLIDIRSADAPLLAKVEQQIKAAIQQGVDETNQRWNSKAITADVVLIGDRPAGQMAADALIVRTALAAAKVQGRPALLDGPHSTDANLPMSLGVPAITMSGGGSSGGYHSEKLEWWSAQNAHTGPQNVLLTILGLAGVQGVAAPLVK</sequence>
<evidence type="ECO:0000256" key="1">
    <source>
        <dbReference type="ARBA" id="ARBA00022723"/>
    </source>
</evidence>
<evidence type="ECO:0000259" key="4">
    <source>
        <dbReference type="Pfam" id="PF07687"/>
    </source>
</evidence>
<accession>A0ABX6MFD8</accession>
<dbReference type="Pfam" id="PF01546">
    <property type="entry name" value="Peptidase_M20"/>
    <property type="match status" value="1"/>
</dbReference>
<feature type="domain" description="Peptidase M20 dimerisation" evidence="4">
    <location>
        <begin position="215"/>
        <end position="309"/>
    </location>
</feature>
<feature type="signal peptide" evidence="3">
    <location>
        <begin position="1"/>
        <end position="18"/>
    </location>
</feature>
<keyword evidence="2" id="KW-0378">Hydrolase</keyword>
<reference evidence="5 6" key="1">
    <citation type="submission" date="2020-04" db="EMBL/GenBank/DDBJ databases">
        <title>Genome sequencing of novel species.</title>
        <authorList>
            <person name="Heo J."/>
            <person name="Kim S.-J."/>
            <person name="Kim J.-S."/>
            <person name="Hong S.-B."/>
            <person name="Kwon S.-W."/>
        </authorList>
    </citation>
    <scope>NUCLEOTIDE SEQUENCE [LARGE SCALE GENOMIC DNA]</scope>
    <source>
        <strain evidence="5 6">AF9R3</strain>
    </source>
</reference>
<name>A0ABX6MFD8_9BURK</name>
<keyword evidence="1" id="KW-0479">Metal-binding</keyword>
<evidence type="ECO:0000256" key="2">
    <source>
        <dbReference type="ARBA" id="ARBA00022801"/>
    </source>
</evidence>
<keyword evidence="3" id="KW-0732">Signal</keyword>
<dbReference type="PANTHER" id="PTHR43808">
    <property type="entry name" value="ACETYLORNITHINE DEACETYLASE"/>
    <property type="match status" value="1"/>
</dbReference>
<dbReference type="InterPro" id="IPR036264">
    <property type="entry name" value="Bact_exopeptidase_dim_dom"/>
</dbReference>
<dbReference type="InterPro" id="IPR050072">
    <property type="entry name" value="Peptidase_M20A"/>
</dbReference>
<protein>
    <submittedName>
        <fullName evidence="5">M20/M25/M40 family metallo-hydrolase</fullName>
    </submittedName>
</protein>
<keyword evidence="6" id="KW-1185">Reference proteome</keyword>
<gene>
    <name evidence="5" type="ORF">HH213_24860</name>
</gene>
<dbReference type="InterPro" id="IPR002933">
    <property type="entry name" value="Peptidase_M20"/>
</dbReference>
<dbReference type="EMBL" id="CP051684">
    <property type="protein sequence ID" value="QJD93037.1"/>
    <property type="molecule type" value="Genomic_DNA"/>
</dbReference>
<evidence type="ECO:0000256" key="3">
    <source>
        <dbReference type="SAM" id="SignalP"/>
    </source>
</evidence>
<feature type="chain" id="PRO_5045068741" evidence="3">
    <location>
        <begin position="19"/>
        <end position="429"/>
    </location>
</feature>
<dbReference type="Gene3D" id="3.30.70.360">
    <property type="match status" value="1"/>
</dbReference>
<dbReference type="PANTHER" id="PTHR43808:SF17">
    <property type="entry name" value="PEPTIDASE M20"/>
    <property type="match status" value="1"/>
</dbReference>
<dbReference type="Pfam" id="PF07687">
    <property type="entry name" value="M20_dimer"/>
    <property type="match status" value="1"/>
</dbReference>
<dbReference type="Proteomes" id="UP000503117">
    <property type="component" value="Chromosome"/>
</dbReference>
<dbReference type="SUPFAM" id="SSF55031">
    <property type="entry name" value="Bacterial exopeptidase dimerisation domain"/>
    <property type="match status" value="1"/>
</dbReference>
<dbReference type="InterPro" id="IPR011650">
    <property type="entry name" value="Peptidase_M20_dimer"/>
</dbReference>
<dbReference type="SUPFAM" id="SSF53187">
    <property type="entry name" value="Zn-dependent exopeptidases"/>
    <property type="match status" value="1"/>
</dbReference>
<evidence type="ECO:0000313" key="5">
    <source>
        <dbReference type="EMBL" id="QJD93037.1"/>
    </source>
</evidence>
<dbReference type="RefSeq" id="WP_169114033.1">
    <property type="nucleotide sequence ID" value="NZ_CP051684.1"/>
</dbReference>
<organism evidence="5 6">
    <name type="scientific">Duganella dendranthematis</name>
    <dbReference type="NCBI Taxonomy" id="2728021"/>
    <lineage>
        <taxon>Bacteria</taxon>
        <taxon>Pseudomonadati</taxon>
        <taxon>Pseudomonadota</taxon>
        <taxon>Betaproteobacteria</taxon>
        <taxon>Burkholderiales</taxon>
        <taxon>Oxalobacteraceae</taxon>
        <taxon>Telluria group</taxon>
        <taxon>Duganella</taxon>
    </lineage>
</organism>